<dbReference type="AlphaFoldDB" id="A0A8J3TIX3"/>
<gene>
    <name evidence="3" type="ORF">Pmi06nite_04360</name>
</gene>
<evidence type="ECO:0000313" key="3">
    <source>
        <dbReference type="EMBL" id="GII26994.1"/>
    </source>
</evidence>
<proteinExistence type="predicted"/>
<dbReference type="InterPro" id="IPR040690">
    <property type="entry name" value="FtsX_ECD"/>
</dbReference>
<accession>A0A8J3TIX3</accession>
<reference evidence="3 4" key="1">
    <citation type="submission" date="2021-01" db="EMBL/GenBank/DDBJ databases">
        <title>Whole genome shotgun sequence of Planotetraspora mira NBRC 15435.</title>
        <authorList>
            <person name="Komaki H."/>
            <person name="Tamura T."/>
        </authorList>
    </citation>
    <scope>NUCLEOTIDE SEQUENCE [LARGE SCALE GENOMIC DNA]</scope>
    <source>
        <strain evidence="3 4">NBRC 15435</strain>
    </source>
</reference>
<feature type="domain" description="FtsX extracellular" evidence="2">
    <location>
        <begin position="74"/>
        <end position="179"/>
    </location>
</feature>
<keyword evidence="1" id="KW-0812">Transmembrane</keyword>
<dbReference type="Gene3D" id="3.30.70.3040">
    <property type="match status" value="1"/>
</dbReference>
<dbReference type="EMBL" id="BOOO01000002">
    <property type="protein sequence ID" value="GII26994.1"/>
    <property type="molecule type" value="Genomic_DNA"/>
</dbReference>
<dbReference type="Proteomes" id="UP000650628">
    <property type="component" value="Unassembled WGS sequence"/>
</dbReference>
<feature type="transmembrane region" description="Helical" evidence="1">
    <location>
        <begin position="36"/>
        <end position="56"/>
    </location>
</feature>
<protein>
    <recommendedName>
        <fullName evidence="2">FtsX extracellular domain-containing protein</fullName>
    </recommendedName>
</protein>
<keyword evidence="4" id="KW-1185">Reference proteome</keyword>
<evidence type="ECO:0000313" key="4">
    <source>
        <dbReference type="Proteomes" id="UP000650628"/>
    </source>
</evidence>
<name>A0A8J3TIX3_9ACTN</name>
<keyword evidence="1" id="KW-1133">Transmembrane helix</keyword>
<sequence>MIDQRLREALSEAAQTARLHSIQPLRTPSKRPRPRVFLLVAVPTAIAIGVLVLVRLTPPPMEAATSGPPPRLSAFLCLKNDAFPRCKGRREATIDERRRIEQVLRSLPQVASFKFEDQGEAYRNFRAKIVASADPQEREFLASVRPEEVPASFRVKVKSAAGLAAVARAVEGLPGVANVVSGP</sequence>
<organism evidence="3 4">
    <name type="scientific">Planotetraspora mira</name>
    <dbReference type="NCBI Taxonomy" id="58121"/>
    <lineage>
        <taxon>Bacteria</taxon>
        <taxon>Bacillati</taxon>
        <taxon>Actinomycetota</taxon>
        <taxon>Actinomycetes</taxon>
        <taxon>Streptosporangiales</taxon>
        <taxon>Streptosporangiaceae</taxon>
        <taxon>Planotetraspora</taxon>
    </lineage>
</organism>
<comment type="caution">
    <text evidence="3">The sequence shown here is derived from an EMBL/GenBank/DDBJ whole genome shotgun (WGS) entry which is preliminary data.</text>
</comment>
<dbReference type="Pfam" id="PF18075">
    <property type="entry name" value="FtsX_ECD"/>
    <property type="match status" value="1"/>
</dbReference>
<dbReference type="RefSeq" id="WP_203951090.1">
    <property type="nucleotide sequence ID" value="NZ_BOOO01000002.1"/>
</dbReference>
<evidence type="ECO:0000259" key="2">
    <source>
        <dbReference type="Pfam" id="PF18075"/>
    </source>
</evidence>
<evidence type="ECO:0000256" key="1">
    <source>
        <dbReference type="SAM" id="Phobius"/>
    </source>
</evidence>
<keyword evidence="1" id="KW-0472">Membrane</keyword>